<feature type="region of interest" description="Disordered" evidence="1">
    <location>
        <begin position="94"/>
        <end position="121"/>
    </location>
</feature>
<accession>A0A450T1R7</accession>
<sequence length="121" mass="13571">MLGRLKIDSHHKVPTEKKLMTKEIYADAIGEITFAQGAVRIDLVSLSREYKGGEDAPPNFEFRQRIIMSPEGFLRSFDMMQGLVGQLLEKGVIQKHQPDNGLPSDTKQTPDDEFSASIHNS</sequence>
<evidence type="ECO:0000313" key="2">
    <source>
        <dbReference type="EMBL" id="VFJ60454.1"/>
    </source>
</evidence>
<gene>
    <name evidence="2" type="ORF">BECKDK2373B_GA0170837_109220</name>
</gene>
<evidence type="ECO:0000256" key="1">
    <source>
        <dbReference type="SAM" id="MobiDB-lite"/>
    </source>
</evidence>
<organism evidence="2">
    <name type="scientific">Candidatus Kentrum sp. DK</name>
    <dbReference type="NCBI Taxonomy" id="2126562"/>
    <lineage>
        <taxon>Bacteria</taxon>
        <taxon>Pseudomonadati</taxon>
        <taxon>Pseudomonadota</taxon>
        <taxon>Gammaproteobacteria</taxon>
        <taxon>Candidatus Kentrum</taxon>
    </lineage>
</organism>
<proteinExistence type="predicted"/>
<dbReference type="EMBL" id="CAADEX010000092">
    <property type="protein sequence ID" value="VFJ60454.1"/>
    <property type="molecule type" value="Genomic_DNA"/>
</dbReference>
<name>A0A450T1R7_9GAMM</name>
<reference evidence="2" key="1">
    <citation type="submission" date="2019-02" db="EMBL/GenBank/DDBJ databases">
        <authorList>
            <person name="Gruber-Vodicka R. H."/>
            <person name="Seah K. B. B."/>
        </authorList>
    </citation>
    <scope>NUCLEOTIDE SEQUENCE</scope>
    <source>
        <strain evidence="2">BECK_DK47</strain>
    </source>
</reference>
<protein>
    <submittedName>
        <fullName evidence="2">Uncharacterized protein</fullName>
    </submittedName>
</protein>
<dbReference type="AlphaFoldDB" id="A0A450T1R7"/>